<protein>
    <submittedName>
        <fullName evidence="4">DUF937 domain-containing protein</fullName>
    </submittedName>
</protein>
<dbReference type="InterPro" id="IPR009282">
    <property type="entry name" value="DUF937"/>
</dbReference>
<dbReference type="Pfam" id="PF00691">
    <property type="entry name" value="OmpA"/>
    <property type="match status" value="1"/>
</dbReference>
<dbReference type="Proteomes" id="UP001621964">
    <property type="component" value="Unassembled WGS sequence"/>
</dbReference>
<dbReference type="PROSITE" id="PS51123">
    <property type="entry name" value="OMPA_2"/>
    <property type="match status" value="1"/>
</dbReference>
<dbReference type="Pfam" id="PF06078">
    <property type="entry name" value="DUF937"/>
    <property type="match status" value="1"/>
</dbReference>
<evidence type="ECO:0000313" key="4">
    <source>
        <dbReference type="EMBL" id="MFK7641258.1"/>
    </source>
</evidence>
<keyword evidence="5" id="KW-1185">Reference proteome</keyword>
<feature type="region of interest" description="Disordered" evidence="2">
    <location>
        <begin position="242"/>
        <end position="265"/>
    </location>
</feature>
<dbReference type="CDD" id="cd07185">
    <property type="entry name" value="OmpA_C-like"/>
    <property type="match status" value="1"/>
</dbReference>
<organism evidence="4 5">
    <name type="scientific">Neisseria oralis</name>
    <dbReference type="NCBI Taxonomy" id="1107316"/>
    <lineage>
        <taxon>Bacteria</taxon>
        <taxon>Pseudomonadati</taxon>
        <taxon>Pseudomonadota</taxon>
        <taxon>Betaproteobacteria</taxon>
        <taxon>Neisseriales</taxon>
        <taxon>Neisseriaceae</taxon>
        <taxon>Neisseria</taxon>
    </lineage>
</organism>
<feature type="compositionally biased region" description="Low complexity" evidence="2">
    <location>
        <begin position="243"/>
        <end position="254"/>
    </location>
</feature>
<dbReference type="InterPro" id="IPR050330">
    <property type="entry name" value="Bact_OuterMem_StrucFunc"/>
</dbReference>
<dbReference type="Gene3D" id="3.30.1330.60">
    <property type="entry name" value="OmpA-like domain"/>
    <property type="match status" value="1"/>
</dbReference>
<keyword evidence="1" id="KW-0472">Membrane</keyword>
<name>A0ABW8Q299_9NEIS</name>
<evidence type="ECO:0000313" key="5">
    <source>
        <dbReference type="Proteomes" id="UP001621964"/>
    </source>
</evidence>
<proteinExistence type="predicted"/>
<dbReference type="PANTHER" id="PTHR30329">
    <property type="entry name" value="STATOR ELEMENT OF FLAGELLAR MOTOR COMPLEX"/>
    <property type="match status" value="1"/>
</dbReference>
<dbReference type="InterPro" id="IPR036737">
    <property type="entry name" value="OmpA-like_sf"/>
</dbReference>
<feature type="domain" description="OmpA-like" evidence="3">
    <location>
        <begin position="304"/>
        <end position="412"/>
    </location>
</feature>
<dbReference type="PANTHER" id="PTHR30329:SF21">
    <property type="entry name" value="LIPOPROTEIN YIAD-RELATED"/>
    <property type="match status" value="1"/>
</dbReference>
<evidence type="ECO:0000256" key="1">
    <source>
        <dbReference type="PROSITE-ProRule" id="PRU00473"/>
    </source>
</evidence>
<feature type="compositionally biased region" description="Basic and acidic residues" evidence="2">
    <location>
        <begin position="401"/>
        <end position="412"/>
    </location>
</feature>
<gene>
    <name evidence="4" type="ORF">ACI43T_01910</name>
</gene>
<evidence type="ECO:0000256" key="2">
    <source>
        <dbReference type="SAM" id="MobiDB-lite"/>
    </source>
</evidence>
<sequence>MAFDLGNLLQSQLGDVLGGFLASSGEPAESSTKAAGLALPAVVAGLLKHIGANPSNASGVLDLLTGTSGSILDGAVAKASSAEGVGGLLETGKKLLPELLGGNAANVADRISQESGVSKAASGSLLALSLPLVLSVLRGKAKDNNLQGSQILGLLGQQQGWLSQALSSDMLSALGIGSLSGLFGSLSGLAGNFGSATAAGTAAVAGATAAAKKGGFGKWIILGIAALAALFAFKSCNTSGGHAPTETAASAAEASEPEDGAVSAVEKSAPVMPTSAVLDEHENEPAAASEVAASPVSAPAADTSQVVMDGGVAKFFFATGKNDVAEGAEQVVADLIEAGKDGKKLVISGFADSTGNAASNQELSKKRAQAVQAFFEAHGVKAGNIELRKPKSTTGAEGNDAEGRRVEVKVEG</sequence>
<accession>A0ABW8Q299</accession>
<reference evidence="4 5" key="1">
    <citation type="submission" date="2024-11" db="EMBL/GenBank/DDBJ databases">
        <authorList>
            <person name="Mikucki A.G."/>
            <person name="Kahler C.M."/>
        </authorList>
    </citation>
    <scope>NUCLEOTIDE SEQUENCE [LARGE SCALE GENOMIC DNA]</scope>
    <source>
        <strain evidence="4 5">EXNM717</strain>
    </source>
</reference>
<feature type="region of interest" description="Disordered" evidence="2">
    <location>
        <begin position="387"/>
        <end position="412"/>
    </location>
</feature>
<dbReference type="InterPro" id="IPR006665">
    <property type="entry name" value="OmpA-like"/>
</dbReference>
<dbReference type="SUPFAM" id="SSF103088">
    <property type="entry name" value="OmpA-like"/>
    <property type="match status" value="1"/>
</dbReference>
<dbReference type="EMBL" id="JBJGEB010000001">
    <property type="protein sequence ID" value="MFK7641258.1"/>
    <property type="molecule type" value="Genomic_DNA"/>
</dbReference>
<dbReference type="RefSeq" id="WP_377081407.1">
    <property type="nucleotide sequence ID" value="NZ_JBJGEB010000001.1"/>
</dbReference>
<evidence type="ECO:0000259" key="3">
    <source>
        <dbReference type="PROSITE" id="PS51123"/>
    </source>
</evidence>
<comment type="caution">
    <text evidence="4">The sequence shown here is derived from an EMBL/GenBank/DDBJ whole genome shotgun (WGS) entry which is preliminary data.</text>
</comment>